<evidence type="ECO:0000256" key="3">
    <source>
        <dbReference type="ARBA" id="ARBA00022840"/>
    </source>
</evidence>
<dbReference type="InterPro" id="IPR050221">
    <property type="entry name" value="26S_Proteasome_ATPase"/>
</dbReference>
<accession>A0A937KCK2</accession>
<dbReference type="SMART" id="SM00382">
    <property type="entry name" value="AAA"/>
    <property type="match status" value="1"/>
</dbReference>
<comment type="caution">
    <text evidence="5">The sequence shown here is derived from an EMBL/GenBank/DDBJ whole genome shotgun (WGS) entry which is preliminary data.</text>
</comment>
<proteinExistence type="inferred from homology"/>
<dbReference type="InterPro" id="IPR027417">
    <property type="entry name" value="P-loop_NTPase"/>
</dbReference>
<dbReference type="GO" id="GO:0016887">
    <property type="term" value="F:ATP hydrolysis activity"/>
    <property type="evidence" value="ECO:0007669"/>
    <property type="project" value="InterPro"/>
</dbReference>
<evidence type="ECO:0000259" key="4">
    <source>
        <dbReference type="SMART" id="SM00382"/>
    </source>
</evidence>
<reference evidence="5" key="1">
    <citation type="submission" date="2021-01" db="EMBL/GenBank/DDBJ databases">
        <title>Fulvivirga kasyanovii gen. nov., sp nov., a novel member of the phylum Bacteroidetes isolated from seawater in a mussel farm.</title>
        <authorList>
            <person name="Zhao L.-H."/>
            <person name="Wang Z.-J."/>
        </authorList>
    </citation>
    <scope>NUCLEOTIDE SEQUENCE</scope>
    <source>
        <strain evidence="5">29W222</strain>
    </source>
</reference>
<dbReference type="Gene3D" id="1.10.8.60">
    <property type="match status" value="1"/>
</dbReference>
<dbReference type="Pfam" id="PF00004">
    <property type="entry name" value="AAA"/>
    <property type="match status" value="1"/>
</dbReference>
<dbReference type="Gene3D" id="3.40.50.300">
    <property type="entry name" value="P-loop containing nucleotide triphosphate hydrolases"/>
    <property type="match status" value="1"/>
</dbReference>
<dbReference type="RefSeq" id="WP_202857773.1">
    <property type="nucleotide sequence ID" value="NZ_JAEUGD010000059.1"/>
</dbReference>
<dbReference type="EMBL" id="JAEUGD010000059">
    <property type="protein sequence ID" value="MBL6448231.1"/>
    <property type="molecule type" value="Genomic_DNA"/>
</dbReference>
<dbReference type="InterPro" id="IPR003959">
    <property type="entry name" value="ATPase_AAA_core"/>
</dbReference>
<gene>
    <name evidence="5" type="ORF">JMN32_18095</name>
</gene>
<protein>
    <submittedName>
        <fullName evidence="5">ATP-binding protein</fullName>
    </submittedName>
</protein>
<evidence type="ECO:0000313" key="5">
    <source>
        <dbReference type="EMBL" id="MBL6448231.1"/>
    </source>
</evidence>
<dbReference type="GO" id="GO:0005524">
    <property type="term" value="F:ATP binding"/>
    <property type="evidence" value="ECO:0007669"/>
    <property type="project" value="UniProtKB-KW"/>
</dbReference>
<dbReference type="SUPFAM" id="SSF52540">
    <property type="entry name" value="P-loop containing nucleoside triphosphate hydrolases"/>
    <property type="match status" value="1"/>
</dbReference>
<comment type="similarity">
    <text evidence="1">Belongs to the AAA ATPase family.</text>
</comment>
<dbReference type="PANTHER" id="PTHR23073">
    <property type="entry name" value="26S PROTEASOME REGULATORY SUBUNIT"/>
    <property type="match status" value="1"/>
</dbReference>
<sequence>MIEADIEWAKNLINKRLEELNSTNTGQWPLEDLLPPQWPPHTPFGDLFELFRQETGYDDANALIAERLIILFALSPYLAPTLLEPFTKALQSGQGLDTLGGVQSETQFGFIPTLQTVLFIVAGHHIDSRKNLLTTVFSEFHPLWSMGVVDIHVDPRTNNRLLSPFALNEEFYNVLILNRSYRPQFSRTFPAQLVQTQEDWDDMVAPSDTRVALEEINIWLKERERLAQDEVISRKAKRGYRALFYGPSGTGKTMAACLLGKEASLPVYRVDLSMVVSKYIGETEKNLSMIFEKAENKEWILFFDEADALFGKRTQVSTSNDRYANQEVSYLLQRIEDFNGLVILSSNFKANIDGAFTRRFQSIIKFSMPNKTLRLELFRRAFEKKYLLEDLTLMENVANKYELSGAEINNVFQYCAMMCLHKGEKKVSSEIFSQGVIKELRKKGKTI</sequence>
<evidence type="ECO:0000313" key="6">
    <source>
        <dbReference type="Proteomes" id="UP000614216"/>
    </source>
</evidence>
<feature type="domain" description="AAA+ ATPase" evidence="4">
    <location>
        <begin position="238"/>
        <end position="370"/>
    </location>
</feature>
<dbReference type="Proteomes" id="UP000614216">
    <property type="component" value="Unassembled WGS sequence"/>
</dbReference>
<keyword evidence="3 5" id="KW-0067">ATP-binding</keyword>
<dbReference type="AlphaFoldDB" id="A0A937KCK2"/>
<evidence type="ECO:0000256" key="2">
    <source>
        <dbReference type="ARBA" id="ARBA00022741"/>
    </source>
</evidence>
<keyword evidence="2" id="KW-0547">Nucleotide-binding</keyword>
<organism evidence="5 6">
    <name type="scientific">Fulvivirga marina</name>
    <dbReference type="NCBI Taxonomy" id="2494733"/>
    <lineage>
        <taxon>Bacteria</taxon>
        <taxon>Pseudomonadati</taxon>
        <taxon>Bacteroidota</taxon>
        <taxon>Cytophagia</taxon>
        <taxon>Cytophagales</taxon>
        <taxon>Fulvivirgaceae</taxon>
        <taxon>Fulvivirga</taxon>
    </lineage>
</organism>
<name>A0A937KCK2_9BACT</name>
<dbReference type="CDD" id="cd19481">
    <property type="entry name" value="RecA-like_protease"/>
    <property type="match status" value="1"/>
</dbReference>
<dbReference type="InterPro" id="IPR003593">
    <property type="entry name" value="AAA+_ATPase"/>
</dbReference>
<evidence type="ECO:0000256" key="1">
    <source>
        <dbReference type="ARBA" id="ARBA00006914"/>
    </source>
</evidence>
<keyword evidence="6" id="KW-1185">Reference proteome</keyword>